<proteinExistence type="predicted"/>
<gene>
    <name evidence="2" type="ORF">ALC62_09197</name>
</gene>
<protein>
    <submittedName>
        <fullName evidence="2">SCAN domain-containing protein 3</fullName>
    </submittedName>
</protein>
<keyword evidence="3" id="KW-1185">Reference proteome</keyword>
<dbReference type="PANTHER" id="PTHR45913">
    <property type="entry name" value="EPM2A-INTERACTING PROTEIN 1"/>
    <property type="match status" value="1"/>
</dbReference>
<evidence type="ECO:0000259" key="1">
    <source>
        <dbReference type="Pfam" id="PF05699"/>
    </source>
</evidence>
<dbReference type="EMBL" id="KQ977763">
    <property type="protein sequence ID" value="KYN00042.1"/>
    <property type="molecule type" value="Genomic_DNA"/>
</dbReference>
<dbReference type="STRING" id="456900.A0A151IFX0"/>
<sequence length="267" mass="30738">TEEYFFILPGNKNAKPTCLICNNIVAVNKAANLKRHYDTEHFKYDKEYPKGSSFDATDGAPAMIGKVNGFSTLIKNLNSKIIALHCIIHQTVLCAKLSGDLKNIMTAVMKIINYLRSHSALQHRLLKAFLQEYEKEYIDLLVYNDVRWLSKGIALNRLICLLSEIRSFLESRNTNCKTTNEYFQFLSDDILPVETYPNLRKISSFVLTMFRSTYVCEAAFSKMNYVKNMFRNHLTDRHLEDCLVAATTSYNPEFTKLAKDSKLQFSH</sequence>
<organism evidence="2 3">
    <name type="scientific">Cyphomyrmex costatus</name>
    <dbReference type="NCBI Taxonomy" id="456900"/>
    <lineage>
        <taxon>Eukaryota</taxon>
        <taxon>Metazoa</taxon>
        <taxon>Ecdysozoa</taxon>
        <taxon>Arthropoda</taxon>
        <taxon>Hexapoda</taxon>
        <taxon>Insecta</taxon>
        <taxon>Pterygota</taxon>
        <taxon>Neoptera</taxon>
        <taxon>Endopterygota</taxon>
        <taxon>Hymenoptera</taxon>
        <taxon>Apocrita</taxon>
        <taxon>Aculeata</taxon>
        <taxon>Formicoidea</taxon>
        <taxon>Formicidae</taxon>
        <taxon>Myrmicinae</taxon>
        <taxon>Cyphomyrmex</taxon>
    </lineage>
</organism>
<feature type="domain" description="HAT C-terminal dimerisation" evidence="1">
    <location>
        <begin position="194"/>
        <end position="244"/>
    </location>
</feature>
<dbReference type="InterPro" id="IPR008906">
    <property type="entry name" value="HATC_C_dom"/>
</dbReference>
<dbReference type="GO" id="GO:0046983">
    <property type="term" value="F:protein dimerization activity"/>
    <property type="evidence" value="ECO:0007669"/>
    <property type="project" value="InterPro"/>
</dbReference>
<dbReference type="Pfam" id="PF05699">
    <property type="entry name" value="Dimer_Tnp_hAT"/>
    <property type="match status" value="1"/>
</dbReference>
<dbReference type="PANTHER" id="PTHR45913:SF21">
    <property type="entry name" value="DUF4371 DOMAIN-CONTAINING PROTEIN"/>
    <property type="match status" value="1"/>
</dbReference>
<evidence type="ECO:0000313" key="3">
    <source>
        <dbReference type="Proteomes" id="UP000078542"/>
    </source>
</evidence>
<dbReference type="AlphaFoldDB" id="A0A151IFX0"/>
<name>A0A151IFX0_9HYME</name>
<dbReference type="Proteomes" id="UP000078542">
    <property type="component" value="Unassembled WGS sequence"/>
</dbReference>
<feature type="non-terminal residue" evidence="2">
    <location>
        <position position="1"/>
    </location>
</feature>
<reference evidence="2 3" key="1">
    <citation type="submission" date="2016-03" db="EMBL/GenBank/DDBJ databases">
        <title>Cyphomyrmex costatus WGS genome.</title>
        <authorList>
            <person name="Nygaard S."/>
            <person name="Hu H."/>
            <person name="Boomsma J."/>
            <person name="Zhang G."/>
        </authorList>
    </citation>
    <scope>NUCLEOTIDE SEQUENCE [LARGE SCALE GENOMIC DNA]</scope>
    <source>
        <strain evidence="2">MS0001</strain>
        <tissue evidence="2">Whole body</tissue>
    </source>
</reference>
<accession>A0A151IFX0</accession>
<evidence type="ECO:0000313" key="2">
    <source>
        <dbReference type="EMBL" id="KYN00042.1"/>
    </source>
</evidence>